<dbReference type="Proteomes" id="UP000460298">
    <property type="component" value="Unassembled WGS sequence"/>
</dbReference>
<evidence type="ECO:0000256" key="3">
    <source>
        <dbReference type="PROSITE-ProRule" id="PRU01106"/>
    </source>
</evidence>
<protein>
    <submittedName>
        <fullName evidence="5">Acyl-CoA thioesterase</fullName>
    </submittedName>
</protein>
<dbReference type="InterPro" id="IPR033120">
    <property type="entry name" value="HOTDOG_ACOT"/>
</dbReference>
<dbReference type="CDD" id="cd03442">
    <property type="entry name" value="BFIT_BACH"/>
    <property type="match status" value="1"/>
</dbReference>
<keyword evidence="2 3" id="KW-0378">Hydrolase</keyword>
<dbReference type="PANTHER" id="PTHR11049:SF31">
    <property type="entry name" value="HOTDOG ACOT-TYPE DOMAIN-CONTAINING PROTEIN"/>
    <property type="match status" value="1"/>
</dbReference>
<dbReference type="AlphaFoldDB" id="A0A833GZB4"/>
<comment type="caution">
    <text evidence="5">The sequence shown here is derived from an EMBL/GenBank/DDBJ whole genome shotgun (WGS) entry which is preliminary data.</text>
</comment>
<evidence type="ECO:0000313" key="6">
    <source>
        <dbReference type="Proteomes" id="UP000460298"/>
    </source>
</evidence>
<name>A0A833GZB4_9LEPT</name>
<gene>
    <name evidence="5" type="ORF">F9K24_16455</name>
</gene>
<evidence type="ECO:0000259" key="4">
    <source>
        <dbReference type="PROSITE" id="PS51770"/>
    </source>
</evidence>
<dbReference type="EMBL" id="WBUI01000019">
    <property type="protein sequence ID" value="KAB2930632.1"/>
    <property type="molecule type" value="Genomic_DNA"/>
</dbReference>
<dbReference type="InterPro" id="IPR029069">
    <property type="entry name" value="HotDog_dom_sf"/>
</dbReference>
<dbReference type="GO" id="GO:0006637">
    <property type="term" value="P:acyl-CoA metabolic process"/>
    <property type="evidence" value="ECO:0007669"/>
    <property type="project" value="TreeGrafter"/>
</dbReference>
<evidence type="ECO:0000313" key="5">
    <source>
        <dbReference type="EMBL" id="KAB2930632.1"/>
    </source>
</evidence>
<accession>A0A833GZB4</accession>
<dbReference type="GO" id="GO:0005829">
    <property type="term" value="C:cytosol"/>
    <property type="evidence" value="ECO:0007669"/>
    <property type="project" value="TreeGrafter"/>
</dbReference>
<feature type="domain" description="HotDog ACOT-type" evidence="4">
    <location>
        <begin position="5"/>
        <end position="116"/>
    </location>
</feature>
<dbReference type="InterPro" id="IPR040170">
    <property type="entry name" value="Cytosol_ACT"/>
</dbReference>
<dbReference type="InterPro" id="IPR006683">
    <property type="entry name" value="Thioestr_dom"/>
</dbReference>
<organism evidence="5 6">
    <name type="scientific">Leptonema illini</name>
    <dbReference type="NCBI Taxonomy" id="183"/>
    <lineage>
        <taxon>Bacteria</taxon>
        <taxon>Pseudomonadati</taxon>
        <taxon>Spirochaetota</taxon>
        <taxon>Spirochaetia</taxon>
        <taxon>Leptospirales</taxon>
        <taxon>Leptospiraceae</taxon>
        <taxon>Leptonema</taxon>
    </lineage>
</organism>
<evidence type="ECO:0000256" key="2">
    <source>
        <dbReference type="ARBA" id="ARBA00022801"/>
    </source>
</evidence>
<evidence type="ECO:0000256" key="1">
    <source>
        <dbReference type="ARBA" id="ARBA00010458"/>
    </source>
</evidence>
<dbReference type="PANTHER" id="PTHR11049">
    <property type="entry name" value="ACYL COENZYME A THIOESTER HYDROLASE"/>
    <property type="match status" value="1"/>
</dbReference>
<dbReference type="Gene3D" id="3.10.129.10">
    <property type="entry name" value="Hotdog Thioesterase"/>
    <property type="match status" value="1"/>
</dbReference>
<sequence length="132" mass="14913">MQMDNGFEIINRHLVVSKDLNFYGNLHGGVMLLWIDEAGYLYAVEKIGYANLVTVSLENVRFQNPARNGDAVVIQGRIKTVGRSSLTIQTRALVKDPEGPREIITCDITYVCLKDGKPFSYFKSPEYLQRAK</sequence>
<reference evidence="5 6" key="1">
    <citation type="submission" date="2019-10" db="EMBL/GenBank/DDBJ databases">
        <title>Extracellular Electron Transfer in a Candidatus Methanoperedens spp. Enrichment Culture.</title>
        <authorList>
            <person name="Berger S."/>
            <person name="Rangel Shaw D."/>
            <person name="Berben T."/>
            <person name="In 'T Zandt M."/>
            <person name="Frank J."/>
            <person name="Reimann J."/>
            <person name="Jetten M.S.M."/>
            <person name="Welte C.U."/>
        </authorList>
    </citation>
    <scope>NUCLEOTIDE SEQUENCE [LARGE SCALE GENOMIC DNA]</scope>
    <source>
        <strain evidence="5">SB12</strain>
    </source>
</reference>
<dbReference type="SUPFAM" id="SSF54637">
    <property type="entry name" value="Thioesterase/thiol ester dehydrase-isomerase"/>
    <property type="match status" value="1"/>
</dbReference>
<proteinExistence type="inferred from homology"/>
<dbReference type="Pfam" id="PF03061">
    <property type="entry name" value="4HBT"/>
    <property type="match status" value="1"/>
</dbReference>
<dbReference type="GO" id="GO:0009062">
    <property type="term" value="P:fatty acid catabolic process"/>
    <property type="evidence" value="ECO:0007669"/>
    <property type="project" value="TreeGrafter"/>
</dbReference>
<dbReference type="PROSITE" id="PS51770">
    <property type="entry name" value="HOTDOG_ACOT"/>
    <property type="match status" value="1"/>
</dbReference>
<dbReference type="GO" id="GO:0052816">
    <property type="term" value="F:long-chain fatty acyl-CoA hydrolase activity"/>
    <property type="evidence" value="ECO:0007669"/>
    <property type="project" value="TreeGrafter"/>
</dbReference>
<comment type="similarity">
    <text evidence="1">Belongs to the acyl coenzyme A hydrolase family.</text>
</comment>